<feature type="transmembrane region" description="Helical" evidence="1">
    <location>
        <begin position="20"/>
        <end position="45"/>
    </location>
</feature>
<comment type="caution">
    <text evidence="2">The sequence shown here is derived from an EMBL/GenBank/DDBJ whole genome shotgun (WGS) entry which is preliminary data.</text>
</comment>
<proteinExistence type="predicted"/>
<name>A0A9P5U7V4_9AGAR</name>
<sequence length="295" mass="33152">MTPEEVLELSYIGFVFCENFVRTIIAFVLFGIYCLAWCIIFFIYWRNSTASDAKETMICVLFGTFVLMLLFLGSQVAPVPGLIKYDIIMTLPGGIMEQIVVAKAESHITIYDPIHDWLFNIIVITTDTVIMWRAWAMWKDNTKAKWTLLLLMLANIDIILGVGLADSNTNSSPSRITQDLNNIITLDWPGCIINPQSQLPLLENGLKGREFFFFLQSLGQFMRYCSCCGLLVFAELQALNPVVIFILVHTQNTYEQSFHLAEISELSQQALESQQVSVILSGTEGISTDVGFAAC</sequence>
<organism evidence="2 3">
    <name type="scientific">Rhodocollybia butyracea</name>
    <dbReference type="NCBI Taxonomy" id="206335"/>
    <lineage>
        <taxon>Eukaryota</taxon>
        <taxon>Fungi</taxon>
        <taxon>Dikarya</taxon>
        <taxon>Basidiomycota</taxon>
        <taxon>Agaricomycotina</taxon>
        <taxon>Agaricomycetes</taxon>
        <taxon>Agaricomycetidae</taxon>
        <taxon>Agaricales</taxon>
        <taxon>Marasmiineae</taxon>
        <taxon>Omphalotaceae</taxon>
        <taxon>Rhodocollybia</taxon>
    </lineage>
</organism>
<evidence type="ECO:0000313" key="2">
    <source>
        <dbReference type="EMBL" id="KAF9069391.1"/>
    </source>
</evidence>
<reference evidence="2" key="1">
    <citation type="submission" date="2020-11" db="EMBL/GenBank/DDBJ databases">
        <authorList>
            <consortium name="DOE Joint Genome Institute"/>
            <person name="Ahrendt S."/>
            <person name="Riley R."/>
            <person name="Andreopoulos W."/>
            <person name="Labutti K."/>
            <person name="Pangilinan J."/>
            <person name="Ruiz-Duenas F.J."/>
            <person name="Barrasa J.M."/>
            <person name="Sanchez-Garcia M."/>
            <person name="Camarero S."/>
            <person name="Miyauchi S."/>
            <person name="Serrano A."/>
            <person name="Linde D."/>
            <person name="Babiker R."/>
            <person name="Drula E."/>
            <person name="Ayuso-Fernandez I."/>
            <person name="Pacheco R."/>
            <person name="Padilla G."/>
            <person name="Ferreira P."/>
            <person name="Barriuso J."/>
            <person name="Kellner H."/>
            <person name="Castanera R."/>
            <person name="Alfaro M."/>
            <person name="Ramirez L."/>
            <person name="Pisabarro A.G."/>
            <person name="Kuo A."/>
            <person name="Tritt A."/>
            <person name="Lipzen A."/>
            <person name="He G."/>
            <person name="Yan M."/>
            <person name="Ng V."/>
            <person name="Cullen D."/>
            <person name="Martin F."/>
            <person name="Rosso M.-N."/>
            <person name="Henrissat B."/>
            <person name="Hibbett D."/>
            <person name="Martinez A.T."/>
            <person name="Grigoriev I.V."/>
        </authorList>
    </citation>
    <scope>NUCLEOTIDE SEQUENCE</scope>
    <source>
        <strain evidence="2">AH 40177</strain>
    </source>
</reference>
<dbReference type="EMBL" id="JADNRY010000051">
    <property type="protein sequence ID" value="KAF9069391.1"/>
    <property type="molecule type" value="Genomic_DNA"/>
</dbReference>
<keyword evidence="1" id="KW-0812">Transmembrane</keyword>
<gene>
    <name evidence="2" type="ORF">BDP27DRAFT_1520147</name>
</gene>
<protein>
    <submittedName>
        <fullName evidence="2">Uncharacterized protein</fullName>
    </submittedName>
</protein>
<keyword evidence="1" id="KW-1133">Transmembrane helix</keyword>
<dbReference type="Proteomes" id="UP000772434">
    <property type="component" value="Unassembled WGS sequence"/>
</dbReference>
<feature type="transmembrane region" description="Helical" evidence="1">
    <location>
        <begin position="147"/>
        <end position="165"/>
    </location>
</feature>
<accession>A0A9P5U7V4</accession>
<feature type="transmembrane region" description="Helical" evidence="1">
    <location>
        <begin position="57"/>
        <end position="77"/>
    </location>
</feature>
<evidence type="ECO:0000313" key="3">
    <source>
        <dbReference type="Proteomes" id="UP000772434"/>
    </source>
</evidence>
<evidence type="ECO:0000256" key="1">
    <source>
        <dbReference type="SAM" id="Phobius"/>
    </source>
</evidence>
<keyword evidence="1" id="KW-0472">Membrane</keyword>
<dbReference type="AlphaFoldDB" id="A0A9P5U7V4"/>
<feature type="transmembrane region" description="Helical" evidence="1">
    <location>
        <begin position="117"/>
        <end position="135"/>
    </location>
</feature>
<keyword evidence="3" id="KW-1185">Reference proteome</keyword>